<evidence type="ECO:0000313" key="1">
    <source>
        <dbReference type="EMBL" id="GFS77686.1"/>
    </source>
</evidence>
<keyword evidence="2" id="KW-1185">Reference proteome</keyword>
<gene>
    <name evidence="1" type="ORF">NPIL_602641</name>
</gene>
<protein>
    <submittedName>
        <fullName evidence="1">Uncharacterized protein</fullName>
    </submittedName>
</protein>
<comment type="caution">
    <text evidence="1">The sequence shown here is derived from an EMBL/GenBank/DDBJ whole genome shotgun (WGS) entry which is preliminary data.</text>
</comment>
<dbReference type="EMBL" id="BMAW01097065">
    <property type="protein sequence ID" value="GFS77686.1"/>
    <property type="molecule type" value="Genomic_DNA"/>
</dbReference>
<evidence type="ECO:0000313" key="2">
    <source>
        <dbReference type="Proteomes" id="UP000887013"/>
    </source>
</evidence>
<accession>A0A8X6MTN0</accession>
<dbReference type="AlphaFoldDB" id="A0A8X6MTN0"/>
<proteinExistence type="predicted"/>
<dbReference type="Proteomes" id="UP000887013">
    <property type="component" value="Unassembled WGS sequence"/>
</dbReference>
<reference evidence="1" key="1">
    <citation type="submission" date="2020-08" db="EMBL/GenBank/DDBJ databases">
        <title>Multicomponent nature underlies the extraordinary mechanical properties of spider dragline silk.</title>
        <authorList>
            <person name="Kono N."/>
            <person name="Nakamura H."/>
            <person name="Mori M."/>
            <person name="Yoshida Y."/>
            <person name="Ohtoshi R."/>
            <person name="Malay A.D."/>
            <person name="Moran D.A.P."/>
            <person name="Tomita M."/>
            <person name="Numata K."/>
            <person name="Arakawa K."/>
        </authorList>
    </citation>
    <scope>NUCLEOTIDE SEQUENCE</scope>
</reference>
<organism evidence="1 2">
    <name type="scientific">Nephila pilipes</name>
    <name type="common">Giant wood spider</name>
    <name type="synonym">Nephila maculata</name>
    <dbReference type="NCBI Taxonomy" id="299642"/>
    <lineage>
        <taxon>Eukaryota</taxon>
        <taxon>Metazoa</taxon>
        <taxon>Ecdysozoa</taxon>
        <taxon>Arthropoda</taxon>
        <taxon>Chelicerata</taxon>
        <taxon>Arachnida</taxon>
        <taxon>Araneae</taxon>
        <taxon>Araneomorphae</taxon>
        <taxon>Entelegynae</taxon>
        <taxon>Araneoidea</taxon>
        <taxon>Nephilidae</taxon>
        <taxon>Nephila</taxon>
    </lineage>
</organism>
<sequence length="180" mass="20299">MIDPVKPCSNVSALRIMYETIEVQISNLLSLDVATMWKKLYVGNLIRGTTTVEKAASATRIAKLILSEAYRDSRLWSTNSPILDDIWKNQIECQQSAFGSCTIPMKISGLFWNTKDTLKVELNHFSPMKEVINEIAEFKNLSVPRFYFNELQATEIEVHIFSEVSPSACSAVACSEISRK</sequence>
<name>A0A8X6MTN0_NEPPI</name>